<dbReference type="RefSeq" id="WP_120241715.1">
    <property type="nucleotide sequence ID" value="NZ_RAPQ01000013.1"/>
</dbReference>
<gene>
    <name evidence="3" type="ORF">BXY64_4039</name>
</gene>
<dbReference type="InterPro" id="IPR011761">
    <property type="entry name" value="ATP-grasp"/>
</dbReference>
<name>A0A419WKV2_9BACT</name>
<dbReference type="Proteomes" id="UP000284531">
    <property type="component" value="Unassembled WGS sequence"/>
</dbReference>
<organism evidence="3 4">
    <name type="scientific">Marinifilum flexuosum</name>
    <dbReference type="NCBI Taxonomy" id="1117708"/>
    <lineage>
        <taxon>Bacteria</taxon>
        <taxon>Pseudomonadati</taxon>
        <taxon>Bacteroidota</taxon>
        <taxon>Bacteroidia</taxon>
        <taxon>Marinilabiliales</taxon>
        <taxon>Marinifilaceae</taxon>
    </lineage>
</organism>
<sequence>MTTNVLLIDDYGGPNLLDTIRCLSYEQAVNIFVVSPERKTYFNTIPYSKYVSKYQYLKSSDPQKIIQEISALEKEWDINLILPVKYSNYQFITKYRALFNGSVFPPMPTQSTFATVTNKLFLAEFLVNNSFPSPKTKEISADNIQQFNFPLLLKPRTDYEENRIMECKSREEYEEKISNLDFKADQYVIQEKLNGEDIDISFIAENGEILAYTIQKGLVREAFSFATGIEFLENQKLLDETKAIVNKLKWSGIAHLDFIYRKETDSYLLIDFNPRVWSTMIGSLYAGVNFPGLMISRANHKEINFEGYQKTKFYLAKAALQSKSFSALKTSSWPYILKDPLPEIAKIIGKFKSR</sequence>
<feature type="domain" description="ATP-grasp" evidence="2">
    <location>
        <begin position="123"/>
        <end position="299"/>
    </location>
</feature>
<dbReference type="GO" id="GO:0005524">
    <property type="term" value="F:ATP binding"/>
    <property type="evidence" value="ECO:0007669"/>
    <property type="project" value="UniProtKB-UniRule"/>
</dbReference>
<evidence type="ECO:0000313" key="4">
    <source>
        <dbReference type="Proteomes" id="UP000284531"/>
    </source>
</evidence>
<dbReference type="GO" id="GO:0046872">
    <property type="term" value="F:metal ion binding"/>
    <property type="evidence" value="ECO:0007669"/>
    <property type="project" value="InterPro"/>
</dbReference>
<dbReference type="PROSITE" id="PS50975">
    <property type="entry name" value="ATP_GRASP"/>
    <property type="match status" value="1"/>
</dbReference>
<dbReference type="InterPro" id="IPR003806">
    <property type="entry name" value="ATP-grasp_PylC-type"/>
</dbReference>
<evidence type="ECO:0000256" key="1">
    <source>
        <dbReference type="PROSITE-ProRule" id="PRU00409"/>
    </source>
</evidence>
<comment type="caution">
    <text evidence="3">The sequence shown here is derived from an EMBL/GenBank/DDBJ whole genome shotgun (WGS) entry which is preliminary data.</text>
</comment>
<evidence type="ECO:0000259" key="2">
    <source>
        <dbReference type="PROSITE" id="PS50975"/>
    </source>
</evidence>
<reference evidence="3 4" key="1">
    <citation type="submission" date="2018-09" db="EMBL/GenBank/DDBJ databases">
        <title>Genomic Encyclopedia of Archaeal and Bacterial Type Strains, Phase II (KMG-II): from individual species to whole genera.</title>
        <authorList>
            <person name="Goeker M."/>
        </authorList>
    </citation>
    <scope>NUCLEOTIDE SEQUENCE [LARGE SCALE GENOMIC DNA]</scope>
    <source>
        <strain evidence="3 4">DSM 21950</strain>
    </source>
</reference>
<dbReference type="EMBL" id="RAPQ01000013">
    <property type="protein sequence ID" value="RKD96051.1"/>
    <property type="molecule type" value="Genomic_DNA"/>
</dbReference>
<dbReference type="Gene3D" id="3.30.470.20">
    <property type="entry name" value="ATP-grasp fold, B domain"/>
    <property type="match status" value="1"/>
</dbReference>
<evidence type="ECO:0000313" key="3">
    <source>
        <dbReference type="EMBL" id="RKD96051.1"/>
    </source>
</evidence>
<protein>
    <submittedName>
        <fullName evidence="3">ATP-grasp domain-containing protein</fullName>
    </submittedName>
</protein>
<dbReference type="AlphaFoldDB" id="A0A419WKV2"/>
<dbReference type="SUPFAM" id="SSF56059">
    <property type="entry name" value="Glutathione synthetase ATP-binding domain-like"/>
    <property type="match status" value="1"/>
</dbReference>
<keyword evidence="1" id="KW-0067">ATP-binding</keyword>
<proteinExistence type="predicted"/>
<accession>A0A419WKV2</accession>
<dbReference type="OrthoDB" id="783569at2"/>
<keyword evidence="1" id="KW-0547">Nucleotide-binding</keyword>
<dbReference type="Pfam" id="PF02655">
    <property type="entry name" value="ATP-grasp_3"/>
    <property type="match status" value="1"/>
</dbReference>
<keyword evidence="4" id="KW-1185">Reference proteome</keyword>